<organism evidence="1 2">
    <name type="scientific">Stephania cephalantha</name>
    <dbReference type="NCBI Taxonomy" id="152367"/>
    <lineage>
        <taxon>Eukaryota</taxon>
        <taxon>Viridiplantae</taxon>
        <taxon>Streptophyta</taxon>
        <taxon>Embryophyta</taxon>
        <taxon>Tracheophyta</taxon>
        <taxon>Spermatophyta</taxon>
        <taxon>Magnoliopsida</taxon>
        <taxon>Ranunculales</taxon>
        <taxon>Menispermaceae</taxon>
        <taxon>Menispermoideae</taxon>
        <taxon>Cissampelideae</taxon>
        <taxon>Stephania</taxon>
    </lineage>
</organism>
<accession>A0AAP0INT0</accession>
<evidence type="ECO:0000313" key="1">
    <source>
        <dbReference type="EMBL" id="KAK9118994.1"/>
    </source>
</evidence>
<comment type="caution">
    <text evidence="1">The sequence shown here is derived from an EMBL/GenBank/DDBJ whole genome shotgun (WGS) entry which is preliminary data.</text>
</comment>
<dbReference type="EMBL" id="JBBNAG010000007">
    <property type="protein sequence ID" value="KAK9118994.1"/>
    <property type="molecule type" value="Genomic_DNA"/>
</dbReference>
<proteinExistence type="predicted"/>
<name>A0AAP0INT0_9MAGN</name>
<evidence type="ECO:0000313" key="2">
    <source>
        <dbReference type="Proteomes" id="UP001419268"/>
    </source>
</evidence>
<dbReference type="AlphaFoldDB" id="A0AAP0INT0"/>
<gene>
    <name evidence="1" type="ORF">Scep_017087</name>
</gene>
<protein>
    <submittedName>
        <fullName evidence="1">Uncharacterized protein</fullName>
    </submittedName>
</protein>
<dbReference type="Proteomes" id="UP001419268">
    <property type="component" value="Unassembled WGS sequence"/>
</dbReference>
<reference evidence="1 2" key="1">
    <citation type="submission" date="2024-01" db="EMBL/GenBank/DDBJ databases">
        <title>Genome assemblies of Stephania.</title>
        <authorList>
            <person name="Yang L."/>
        </authorList>
    </citation>
    <scope>NUCLEOTIDE SEQUENCE [LARGE SCALE GENOMIC DNA]</scope>
    <source>
        <strain evidence="1">JXDWG</strain>
        <tissue evidence="1">Leaf</tissue>
    </source>
</reference>
<sequence>MMAVGNDDRRWISSGTRRRVKPAVVGAIVTVKEVEDVNIFVCIGIKDEGNYVFLFIKYFKLLVKGF</sequence>
<keyword evidence="2" id="KW-1185">Reference proteome</keyword>